<sequence>MWESLEMRRRTDWQRKEQLDILMRGTACSTLMTANSVKHVTPPPPEDPASSPQARADQVAEGRRQLQARHEAEYQAALVAVKERLLQDEGPEYRDQLKDEIRGWYRQYLEVVAIITGVTLMREVGSTSPPLNVYMCSEETGEFPEFPSEEEGGSQDQSFLARMTSNITADTISVQ</sequence>
<feature type="region of interest" description="Disordered" evidence="1">
    <location>
        <begin position="36"/>
        <end position="67"/>
    </location>
</feature>
<accession>A0ABY6LNP0</accession>
<evidence type="ECO:0000256" key="1">
    <source>
        <dbReference type="SAM" id="MobiDB-lite"/>
    </source>
</evidence>
<protein>
    <submittedName>
        <fullName evidence="2">IQCA1</fullName>
    </submittedName>
</protein>
<evidence type="ECO:0000313" key="3">
    <source>
        <dbReference type="Proteomes" id="UP001235939"/>
    </source>
</evidence>
<reference evidence="2 3" key="1">
    <citation type="submission" date="2022-03" db="EMBL/GenBank/DDBJ databases">
        <title>A chromosomal length assembly of Cordylochernes scorpioides.</title>
        <authorList>
            <person name="Zeh D."/>
            <person name="Zeh J."/>
        </authorList>
    </citation>
    <scope>NUCLEOTIDE SEQUENCE [LARGE SCALE GENOMIC DNA]</scope>
    <source>
        <strain evidence="2">IN4F17</strain>
        <tissue evidence="2">Whole Body</tissue>
    </source>
</reference>
<keyword evidence="3" id="KW-1185">Reference proteome</keyword>
<dbReference type="Proteomes" id="UP001235939">
    <property type="component" value="Chromosome 22"/>
</dbReference>
<feature type="compositionally biased region" description="Basic and acidic residues" evidence="1">
    <location>
        <begin position="58"/>
        <end position="67"/>
    </location>
</feature>
<evidence type="ECO:0000313" key="2">
    <source>
        <dbReference type="EMBL" id="UYV82688.1"/>
    </source>
</evidence>
<feature type="non-terminal residue" evidence="2">
    <location>
        <position position="1"/>
    </location>
</feature>
<organism evidence="2 3">
    <name type="scientific">Cordylochernes scorpioides</name>
    <dbReference type="NCBI Taxonomy" id="51811"/>
    <lineage>
        <taxon>Eukaryota</taxon>
        <taxon>Metazoa</taxon>
        <taxon>Ecdysozoa</taxon>
        <taxon>Arthropoda</taxon>
        <taxon>Chelicerata</taxon>
        <taxon>Arachnida</taxon>
        <taxon>Pseudoscorpiones</taxon>
        <taxon>Cheliferoidea</taxon>
        <taxon>Chernetidae</taxon>
        <taxon>Cordylochernes</taxon>
    </lineage>
</organism>
<dbReference type="EMBL" id="CP092884">
    <property type="protein sequence ID" value="UYV82688.1"/>
    <property type="molecule type" value="Genomic_DNA"/>
</dbReference>
<proteinExistence type="predicted"/>
<name>A0ABY6LNP0_9ARAC</name>
<gene>
    <name evidence="2" type="ORF">LAZ67_22000564</name>
</gene>